<evidence type="ECO:0000256" key="6">
    <source>
        <dbReference type="ARBA" id="ARBA00022679"/>
    </source>
</evidence>
<evidence type="ECO:0000259" key="16">
    <source>
        <dbReference type="PROSITE" id="PS50885"/>
    </source>
</evidence>
<dbReference type="SMART" id="SM00387">
    <property type="entry name" value="HATPase_c"/>
    <property type="match status" value="1"/>
</dbReference>
<dbReference type="InterPro" id="IPR050398">
    <property type="entry name" value="HssS/ArlS-like"/>
</dbReference>
<dbReference type="RefSeq" id="WP_073339526.1">
    <property type="nucleotide sequence ID" value="NZ_FQXM01000021.1"/>
</dbReference>
<dbReference type="CDD" id="cd00075">
    <property type="entry name" value="HATPase"/>
    <property type="match status" value="1"/>
</dbReference>
<dbReference type="SUPFAM" id="SSF47384">
    <property type="entry name" value="Homodimeric domain of signal transducing histidine kinase"/>
    <property type="match status" value="1"/>
</dbReference>
<evidence type="ECO:0000256" key="3">
    <source>
        <dbReference type="ARBA" id="ARBA00012438"/>
    </source>
</evidence>
<dbReference type="EC" id="2.7.13.3" evidence="3"/>
<dbReference type="InterPro" id="IPR004358">
    <property type="entry name" value="Sig_transdc_His_kin-like_C"/>
</dbReference>
<evidence type="ECO:0000256" key="8">
    <source>
        <dbReference type="ARBA" id="ARBA00022741"/>
    </source>
</evidence>
<dbReference type="EMBL" id="FQXM01000021">
    <property type="protein sequence ID" value="SHH92185.1"/>
    <property type="molecule type" value="Genomic_DNA"/>
</dbReference>
<keyword evidence="18" id="KW-1185">Reference proteome</keyword>
<keyword evidence="12" id="KW-0902">Two-component regulatory system</keyword>
<name>A0A1M5WWV5_9CLOT</name>
<keyword evidence="13 14" id="KW-0472">Membrane</keyword>
<dbReference type="InterPro" id="IPR036097">
    <property type="entry name" value="HisK_dim/P_sf"/>
</dbReference>
<evidence type="ECO:0000256" key="11">
    <source>
        <dbReference type="ARBA" id="ARBA00022989"/>
    </source>
</evidence>
<keyword evidence="7 14" id="KW-0812">Transmembrane</keyword>
<dbReference type="PRINTS" id="PR00344">
    <property type="entry name" value="BCTRLSENSOR"/>
</dbReference>
<dbReference type="InterPro" id="IPR003661">
    <property type="entry name" value="HisK_dim/P_dom"/>
</dbReference>
<feature type="transmembrane region" description="Helical" evidence="14">
    <location>
        <begin position="21"/>
        <end position="42"/>
    </location>
</feature>
<comment type="catalytic activity">
    <reaction evidence="1">
        <text>ATP + protein L-histidine = ADP + protein N-phospho-L-histidine.</text>
        <dbReference type="EC" id="2.7.13.3"/>
    </reaction>
</comment>
<dbReference type="PROSITE" id="PS50109">
    <property type="entry name" value="HIS_KIN"/>
    <property type="match status" value="1"/>
</dbReference>
<accession>A0A1M5WWV5</accession>
<dbReference type="SMART" id="SM00304">
    <property type="entry name" value="HAMP"/>
    <property type="match status" value="1"/>
</dbReference>
<comment type="subcellular location">
    <subcellularLocation>
        <location evidence="2">Cell membrane</location>
        <topology evidence="2">Multi-pass membrane protein</topology>
    </subcellularLocation>
</comment>
<dbReference type="InterPro" id="IPR036890">
    <property type="entry name" value="HATPase_C_sf"/>
</dbReference>
<evidence type="ECO:0000256" key="12">
    <source>
        <dbReference type="ARBA" id="ARBA00023012"/>
    </source>
</evidence>
<evidence type="ECO:0000256" key="2">
    <source>
        <dbReference type="ARBA" id="ARBA00004651"/>
    </source>
</evidence>
<dbReference type="SUPFAM" id="SSF55874">
    <property type="entry name" value="ATPase domain of HSP90 chaperone/DNA topoisomerase II/histidine kinase"/>
    <property type="match status" value="1"/>
</dbReference>
<protein>
    <recommendedName>
        <fullName evidence="3">histidine kinase</fullName>
        <ecNumber evidence="3">2.7.13.3</ecNumber>
    </recommendedName>
</protein>
<evidence type="ECO:0000256" key="1">
    <source>
        <dbReference type="ARBA" id="ARBA00000085"/>
    </source>
</evidence>
<evidence type="ECO:0000256" key="14">
    <source>
        <dbReference type="SAM" id="Phobius"/>
    </source>
</evidence>
<gene>
    <name evidence="17" type="ORF">SAMN02745207_03191</name>
</gene>
<keyword evidence="9 17" id="KW-0418">Kinase</keyword>
<evidence type="ECO:0000259" key="15">
    <source>
        <dbReference type="PROSITE" id="PS50109"/>
    </source>
</evidence>
<feature type="domain" description="HAMP" evidence="16">
    <location>
        <begin position="179"/>
        <end position="232"/>
    </location>
</feature>
<dbReference type="SUPFAM" id="SSF158472">
    <property type="entry name" value="HAMP domain-like"/>
    <property type="match status" value="1"/>
</dbReference>
<dbReference type="Gene3D" id="3.30.565.10">
    <property type="entry name" value="Histidine kinase-like ATPase, C-terminal domain"/>
    <property type="match status" value="1"/>
</dbReference>
<evidence type="ECO:0000256" key="13">
    <source>
        <dbReference type="ARBA" id="ARBA00023136"/>
    </source>
</evidence>
<dbReference type="FunFam" id="3.30.565.10:FF:000006">
    <property type="entry name" value="Sensor histidine kinase WalK"/>
    <property type="match status" value="1"/>
</dbReference>
<evidence type="ECO:0000256" key="9">
    <source>
        <dbReference type="ARBA" id="ARBA00022777"/>
    </source>
</evidence>
<dbReference type="Proteomes" id="UP000184447">
    <property type="component" value="Unassembled WGS sequence"/>
</dbReference>
<feature type="domain" description="Histidine kinase" evidence="15">
    <location>
        <begin position="240"/>
        <end position="455"/>
    </location>
</feature>
<dbReference type="OrthoDB" id="9786919at2"/>
<dbReference type="GO" id="GO:0000155">
    <property type="term" value="F:phosphorelay sensor kinase activity"/>
    <property type="evidence" value="ECO:0007669"/>
    <property type="project" value="InterPro"/>
</dbReference>
<dbReference type="InterPro" id="IPR005467">
    <property type="entry name" value="His_kinase_dom"/>
</dbReference>
<dbReference type="Pfam" id="PF00512">
    <property type="entry name" value="HisKA"/>
    <property type="match status" value="1"/>
</dbReference>
<dbReference type="GO" id="GO:0005886">
    <property type="term" value="C:plasma membrane"/>
    <property type="evidence" value="ECO:0007669"/>
    <property type="project" value="UniProtKB-SubCell"/>
</dbReference>
<dbReference type="Gene3D" id="1.10.287.130">
    <property type="match status" value="1"/>
</dbReference>
<dbReference type="CDD" id="cd00082">
    <property type="entry name" value="HisKA"/>
    <property type="match status" value="1"/>
</dbReference>
<dbReference type="Gene3D" id="6.10.340.10">
    <property type="match status" value="1"/>
</dbReference>
<sequence length="458" mass="52918">MKWVKINMQKITFRLTMKYTLFFFITLICMSAIILFSTKYYLYNQSYQEIENVSQTIQHKLNSSKDLNNEDLNDISQMNENVDLNLRKNNEVIFSTGEIYDLKIPMDKTLKPNSLELGESNLIYLNNEFINSKNEVLYIQVIKDMDNEREFIVVLFWILIIINIVAFGVSIILGFLMSKKALQPIEKITNQAKEISVSDLTKRINIDGPDDELKRLADTFNTMISSIEYGYEKQNRFALDASHELATPLAVIKGYIDIISRWGKNNPKVLEEGIDSIKKEISNMTKLLDTLLFLAKNDNDIMKLEKNTFWLNELIIEIVKENKIIHKEIDINYDINEAALLYSDRRLIKQMMRAIIDNSIKYSKKDCRIRINSKCYGDKVEIKIKDNGIGISPEDLPNIFDRFYRVDKARTRDLGGSGLGLSIVKWIVDTHGGNIKAHSNEGEGACFFITIPTENLRV</sequence>
<evidence type="ECO:0000256" key="10">
    <source>
        <dbReference type="ARBA" id="ARBA00022840"/>
    </source>
</evidence>
<dbReference type="PANTHER" id="PTHR45528">
    <property type="entry name" value="SENSOR HISTIDINE KINASE CPXA"/>
    <property type="match status" value="1"/>
</dbReference>
<keyword evidence="4" id="KW-1003">Cell membrane</keyword>
<dbReference type="Pfam" id="PF00672">
    <property type="entry name" value="HAMP"/>
    <property type="match status" value="1"/>
</dbReference>
<dbReference type="InterPro" id="IPR003660">
    <property type="entry name" value="HAMP_dom"/>
</dbReference>
<dbReference type="CDD" id="cd06225">
    <property type="entry name" value="HAMP"/>
    <property type="match status" value="1"/>
</dbReference>
<evidence type="ECO:0000256" key="7">
    <source>
        <dbReference type="ARBA" id="ARBA00022692"/>
    </source>
</evidence>
<proteinExistence type="predicted"/>
<dbReference type="PANTHER" id="PTHR45528:SF1">
    <property type="entry name" value="SENSOR HISTIDINE KINASE CPXA"/>
    <property type="match status" value="1"/>
</dbReference>
<evidence type="ECO:0000256" key="4">
    <source>
        <dbReference type="ARBA" id="ARBA00022475"/>
    </source>
</evidence>
<evidence type="ECO:0000313" key="18">
    <source>
        <dbReference type="Proteomes" id="UP000184447"/>
    </source>
</evidence>
<dbReference type="SMART" id="SM00388">
    <property type="entry name" value="HisKA"/>
    <property type="match status" value="1"/>
</dbReference>
<keyword evidence="6" id="KW-0808">Transferase</keyword>
<evidence type="ECO:0000313" key="17">
    <source>
        <dbReference type="EMBL" id="SHH92185.1"/>
    </source>
</evidence>
<keyword evidence="5" id="KW-0597">Phosphoprotein</keyword>
<dbReference type="AlphaFoldDB" id="A0A1M5WWV5"/>
<keyword evidence="11 14" id="KW-1133">Transmembrane helix</keyword>
<dbReference type="InterPro" id="IPR003594">
    <property type="entry name" value="HATPase_dom"/>
</dbReference>
<dbReference type="STRING" id="1121316.SAMN02745207_03191"/>
<dbReference type="GO" id="GO:0005524">
    <property type="term" value="F:ATP binding"/>
    <property type="evidence" value="ECO:0007669"/>
    <property type="project" value="UniProtKB-KW"/>
</dbReference>
<dbReference type="PROSITE" id="PS50885">
    <property type="entry name" value="HAMP"/>
    <property type="match status" value="1"/>
</dbReference>
<keyword evidence="10" id="KW-0067">ATP-binding</keyword>
<organism evidence="17 18">
    <name type="scientific">Clostridium grantii DSM 8605</name>
    <dbReference type="NCBI Taxonomy" id="1121316"/>
    <lineage>
        <taxon>Bacteria</taxon>
        <taxon>Bacillati</taxon>
        <taxon>Bacillota</taxon>
        <taxon>Clostridia</taxon>
        <taxon>Eubacteriales</taxon>
        <taxon>Clostridiaceae</taxon>
        <taxon>Clostridium</taxon>
    </lineage>
</organism>
<feature type="transmembrane region" description="Helical" evidence="14">
    <location>
        <begin position="151"/>
        <end position="177"/>
    </location>
</feature>
<evidence type="ECO:0000256" key="5">
    <source>
        <dbReference type="ARBA" id="ARBA00022553"/>
    </source>
</evidence>
<reference evidence="17 18" key="1">
    <citation type="submission" date="2016-11" db="EMBL/GenBank/DDBJ databases">
        <authorList>
            <person name="Jaros S."/>
            <person name="Januszkiewicz K."/>
            <person name="Wedrychowicz H."/>
        </authorList>
    </citation>
    <scope>NUCLEOTIDE SEQUENCE [LARGE SCALE GENOMIC DNA]</scope>
    <source>
        <strain evidence="17 18">DSM 8605</strain>
    </source>
</reference>
<dbReference type="Pfam" id="PF02518">
    <property type="entry name" value="HATPase_c"/>
    <property type="match status" value="1"/>
</dbReference>
<keyword evidence="8" id="KW-0547">Nucleotide-binding</keyword>